<evidence type="ECO:0000259" key="1">
    <source>
        <dbReference type="Pfam" id="PF20700"/>
    </source>
</evidence>
<dbReference type="AlphaFoldDB" id="A0A6J8CHJ1"/>
<protein>
    <recommendedName>
        <fullName evidence="1">Mutator-like transposase domain-containing protein</fullName>
    </recommendedName>
</protein>
<evidence type="ECO:0000313" key="3">
    <source>
        <dbReference type="Proteomes" id="UP000507470"/>
    </source>
</evidence>
<name>A0A6J8CHJ1_MYTCO</name>
<sequence length="151" mass="17000">MSENIPLRRKNCHFRLGVLNELHQNITKSVVMVNEISCPTETLLPSQENESNLAWCDGRRVVELGLLADQLKACKNCYAPLLLHNCVKEQRIGLGSILYIPCGNSPYTNVINTGKRHRSETSKKGTWDVNTKCSKDKNITNLCIHTHTLAQ</sequence>
<accession>A0A6J8CHJ1</accession>
<dbReference type="OrthoDB" id="6156163at2759"/>
<reference evidence="2 3" key="1">
    <citation type="submission" date="2020-06" db="EMBL/GenBank/DDBJ databases">
        <authorList>
            <person name="Li R."/>
            <person name="Bekaert M."/>
        </authorList>
    </citation>
    <scope>NUCLEOTIDE SEQUENCE [LARGE SCALE GENOMIC DNA]</scope>
    <source>
        <strain evidence="3">wild</strain>
    </source>
</reference>
<feature type="domain" description="Mutator-like transposase" evidence="1">
    <location>
        <begin position="58"/>
        <end position="133"/>
    </location>
</feature>
<gene>
    <name evidence="2" type="ORF">MCOR_29492</name>
</gene>
<dbReference type="Proteomes" id="UP000507470">
    <property type="component" value="Unassembled WGS sequence"/>
</dbReference>
<keyword evidence="3" id="KW-1185">Reference proteome</keyword>
<evidence type="ECO:0000313" key="2">
    <source>
        <dbReference type="EMBL" id="CAC5394769.1"/>
    </source>
</evidence>
<proteinExistence type="predicted"/>
<dbReference type="EMBL" id="CACVKT020005368">
    <property type="protein sequence ID" value="CAC5394769.1"/>
    <property type="molecule type" value="Genomic_DNA"/>
</dbReference>
<organism evidence="2 3">
    <name type="scientific">Mytilus coruscus</name>
    <name type="common">Sea mussel</name>
    <dbReference type="NCBI Taxonomy" id="42192"/>
    <lineage>
        <taxon>Eukaryota</taxon>
        <taxon>Metazoa</taxon>
        <taxon>Spiralia</taxon>
        <taxon>Lophotrochozoa</taxon>
        <taxon>Mollusca</taxon>
        <taxon>Bivalvia</taxon>
        <taxon>Autobranchia</taxon>
        <taxon>Pteriomorphia</taxon>
        <taxon>Mytilida</taxon>
        <taxon>Mytiloidea</taxon>
        <taxon>Mytilidae</taxon>
        <taxon>Mytilinae</taxon>
        <taxon>Mytilus</taxon>
    </lineage>
</organism>
<dbReference type="Pfam" id="PF20700">
    <property type="entry name" value="Mutator"/>
    <property type="match status" value="1"/>
</dbReference>
<dbReference type="InterPro" id="IPR049012">
    <property type="entry name" value="Mutator_transp_dom"/>
</dbReference>